<feature type="active site" evidence="5 6">
    <location>
        <position position="214"/>
    </location>
</feature>
<dbReference type="PROSITE" id="PS50110">
    <property type="entry name" value="RESPONSE_REGULATORY"/>
    <property type="match status" value="1"/>
</dbReference>
<comment type="catalytic activity">
    <reaction evidence="4 5">
        <text>[protein]-L-glutamate 5-O-methyl ester + H2O = L-glutamyl-[protein] + methanol + H(+)</text>
        <dbReference type="Rhea" id="RHEA:23236"/>
        <dbReference type="Rhea" id="RHEA-COMP:10208"/>
        <dbReference type="Rhea" id="RHEA-COMP:10311"/>
        <dbReference type="ChEBI" id="CHEBI:15377"/>
        <dbReference type="ChEBI" id="CHEBI:15378"/>
        <dbReference type="ChEBI" id="CHEBI:17790"/>
        <dbReference type="ChEBI" id="CHEBI:29973"/>
        <dbReference type="ChEBI" id="CHEBI:82795"/>
        <dbReference type="EC" id="3.1.1.61"/>
    </reaction>
</comment>
<dbReference type="PANTHER" id="PTHR42872">
    <property type="entry name" value="PROTEIN-GLUTAMATE METHYLESTERASE/PROTEIN-GLUTAMINE GLUTAMINASE"/>
    <property type="match status" value="1"/>
</dbReference>
<feature type="active site" evidence="5 6">
    <location>
        <position position="188"/>
    </location>
</feature>
<dbReference type="GO" id="GO:0000156">
    <property type="term" value="F:phosphorelay response regulator activity"/>
    <property type="evidence" value="ECO:0007669"/>
    <property type="project" value="InterPro"/>
</dbReference>
<evidence type="ECO:0000256" key="1">
    <source>
        <dbReference type="ARBA" id="ARBA00022490"/>
    </source>
</evidence>
<evidence type="ECO:0000256" key="6">
    <source>
        <dbReference type="PROSITE-ProRule" id="PRU00050"/>
    </source>
</evidence>
<dbReference type="EMBL" id="QYUL01000003">
    <property type="protein sequence ID" value="RJF79529.1"/>
    <property type="molecule type" value="Genomic_DNA"/>
</dbReference>
<evidence type="ECO:0000256" key="5">
    <source>
        <dbReference type="HAMAP-Rule" id="MF_00099"/>
    </source>
</evidence>
<dbReference type="HAMAP" id="MF_00099">
    <property type="entry name" value="CheB_chemtxs"/>
    <property type="match status" value="1"/>
</dbReference>
<comment type="caution">
    <text evidence="10">The sequence shown here is derived from an EMBL/GenBank/DDBJ whole genome shotgun (WGS) entry which is preliminary data.</text>
</comment>
<dbReference type="PIRSF" id="PIRSF000876">
    <property type="entry name" value="RR_chemtxs_CheB"/>
    <property type="match status" value="1"/>
</dbReference>
<dbReference type="OrthoDB" id="9793421at2"/>
<dbReference type="Gene3D" id="3.40.50.2300">
    <property type="match status" value="1"/>
</dbReference>
<comment type="PTM">
    <text evidence="5">Phosphorylated by CheA. Phosphorylation of the N-terminal regulatory domain activates the methylesterase activity.</text>
</comment>
<dbReference type="Gene3D" id="3.40.50.180">
    <property type="entry name" value="Methylesterase CheB, C-terminal domain"/>
    <property type="match status" value="1"/>
</dbReference>
<dbReference type="GO" id="GO:0050568">
    <property type="term" value="F:protein-glutamine glutaminase activity"/>
    <property type="evidence" value="ECO:0007669"/>
    <property type="project" value="UniProtKB-UniRule"/>
</dbReference>
<comment type="subcellular location">
    <subcellularLocation>
        <location evidence="5">Cytoplasm</location>
    </subcellularLocation>
</comment>
<dbReference type="RefSeq" id="WP_119832985.1">
    <property type="nucleotide sequence ID" value="NZ_QYUL01000003.1"/>
</dbReference>
<dbReference type="PROSITE" id="PS50122">
    <property type="entry name" value="CHEB"/>
    <property type="match status" value="1"/>
</dbReference>
<keyword evidence="2 5" id="KW-0145">Chemotaxis</keyword>
<organism evidence="10 11">
    <name type="scientific">Azospirillum cavernae</name>
    <dbReference type="NCBI Taxonomy" id="2320860"/>
    <lineage>
        <taxon>Bacteria</taxon>
        <taxon>Pseudomonadati</taxon>
        <taxon>Pseudomonadota</taxon>
        <taxon>Alphaproteobacteria</taxon>
        <taxon>Rhodospirillales</taxon>
        <taxon>Azospirillaceae</taxon>
        <taxon>Azospirillum</taxon>
    </lineage>
</organism>
<keyword evidence="1 5" id="KW-0963">Cytoplasm</keyword>
<dbReference type="GO" id="GO:0006935">
    <property type="term" value="P:chemotaxis"/>
    <property type="evidence" value="ECO:0007669"/>
    <property type="project" value="UniProtKB-UniRule"/>
</dbReference>
<evidence type="ECO:0000256" key="2">
    <source>
        <dbReference type="ARBA" id="ARBA00022500"/>
    </source>
</evidence>
<evidence type="ECO:0000256" key="4">
    <source>
        <dbReference type="ARBA" id="ARBA00048267"/>
    </source>
</evidence>
<dbReference type="InterPro" id="IPR035909">
    <property type="entry name" value="CheB_C"/>
</dbReference>
<feature type="domain" description="CheB-type methylesterase" evidence="9">
    <location>
        <begin position="176"/>
        <end position="362"/>
    </location>
</feature>
<dbReference type="GO" id="GO:0005737">
    <property type="term" value="C:cytoplasm"/>
    <property type="evidence" value="ECO:0007669"/>
    <property type="project" value="UniProtKB-SubCell"/>
</dbReference>
<comment type="similarity">
    <text evidence="5">Belongs to the CheB family.</text>
</comment>
<dbReference type="GO" id="GO:0008984">
    <property type="term" value="F:protein-glutamate methylesterase activity"/>
    <property type="evidence" value="ECO:0007669"/>
    <property type="project" value="UniProtKB-UniRule"/>
</dbReference>
<protein>
    <recommendedName>
        <fullName evidence="5">Protein-glutamate methylesterase/protein-glutamine glutaminase</fullName>
        <ecNumber evidence="5">3.1.1.61</ecNumber>
        <ecNumber evidence="5">3.5.1.44</ecNumber>
    </recommendedName>
</protein>
<dbReference type="SUPFAM" id="SSF52172">
    <property type="entry name" value="CheY-like"/>
    <property type="match status" value="1"/>
</dbReference>
<gene>
    <name evidence="5" type="primary">cheB</name>
    <name evidence="10" type="ORF">D3877_22480</name>
</gene>
<dbReference type="EC" id="3.5.1.44" evidence="5"/>
<evidence type="ECO:0000256" key="7">
    <source>
        <dbReference type="PROSITE-ProRule" id="PRU00169"/>
    </source>
</evidence>
<comment type="function">
    <text evidence="5">Involved in chemotaxis. Part of a chemotaxis signal transduction system that modulates chemotaxis in response to various stimuli. Catalyzes the demethylation of specific methylglutamate residues introduced into the chemoreceptors (methyl-accepting chemotaxis proteins or MCP) by CheR. Also mediates the irreversible deamidation of specific glutamine residues to glutamic acid.</text>
</comment>
<dbReference type="InterPro" id="IPR008248">
    <property type="entry name" value="CheB-like"/>
</dbReference>
<dbReference type="Pfam" id="PF00072">
    <property type="entry name" value="Response_reg"/>
    <property type="match status" value="1"/>
</dbReference>
<name>A0A418VT12_9PROT</name>
<dbReference type="NCBIfam" id="NF001965">
    <property type="entry name" value="PRK00742.1"/>
    <property type="match status" value="1"/>
</dbReference>
<dbReference type="PANTHER" id="PTHR42872:SF6">
    <property type="entry name" value="PROTEIN-GLUTAMATE METHYLESTERASE_PROTEIN-GLUTAMINE GLUTAMINASE"/>
    <property type="match status" value="1"/>
</dbReference>
<dbReference type="EC" id="3.1.1.61" evidence="5"/>
<dbReference type="AlphaFoldDB" id="A0A418VT12"/>
<feature type="domain" description="Response regulatory" evidence="8">
    <location>
        <begin position="11"/>
        <end position="128"/>
    </location>
</feature>
<evidence type="ECO:0000259" key="9">
    <source>
        <dbReference type="PROSITE" id="PS50122"/>
    </source>
</evidence>
<accession>A0A418VT12</accession>
<comment type="domain">
    <text evidence="5">Contains a C-terminal catalytic domain, and an N-terminal region which modulates catalytic activity.</text>
</comment>
<dbReference type="SUPFAM" id="SSF52738">
    <property type="entry name" value="Methylesterase CheB, C-terminal domain"/>
    <property type="match status" value="1"/>
</dbReference>
<dbReference type="InterPro" id="IPR001789">
    <property type="entry name" value="Sig_transdc_resp-reg_receiver"/>
</dbReference>
<dbReference type="Proteomes" id="UP000283458">
    <property type="component" value="Unassembled WGS sequence"/>
</dbReference>
<feature type="modified residue" description="4-aspartylphosphate" evidence="5 7">
    <location>
        <position position="62"/>
    </location>
</feature>
<keyword evidence="3 5" id="KW-0378">Hydrolase</keyword>
<dbReference type="CDD" id="cd17541">
    <property type="entry name" value="REC_CheB-like"/>
    <property type="match status" value="1"/>
</dbReference>
<reference evidence="10 11" key="1">
    <citation type="submission" date="2018-09" db="EMBL/GenBank/DDBJ databases">
        <authorList>
            <person name="Zhu H."/>
        </authorList>
    </citation>
    <scope>NUCLEOTIDE SEQUENCE [LARGE SCALE GENOMIC DNA]</scope>
    <source>
        <strain evidence="10 11">K2W22B-5</strain>
    </source>
</reference>
<dbReference type="NCBIfam" id="NF009206">
    <property type="entry name" value="PRK12555.1"/>
    <property type="match status" value="1"/>
</dbReference>
<dbReference type="Pfam" id="PF01339">
    <property type="entry name" value="CheB_methylest"/>
    <property type="match status" value="1"/>
</dbReference>
<comment type="catalytic activity">
    <reaction evidence="5">
        <text>L-glutaminyl-[protein] + H2O = L-glutamyl-[protein] + NH4(+)</text>
        <dbReference type="Rhea" id="RHEA:16441"/>
        <dbReference type="Rhea" id="RHEA-COMP:10207"/>
        <dbReference type="Rhea" id="RHEA-COMP:10208"/>
        <dbReference type="ChEBI" id="CHEBI:15377"/>
        <dbReference type="ChEBI" id="CHEBI:28938"/>
        <dbReference type="ChEBI" id="CHEBI:29973"/>
        <dbReference type="ChEBI" id="CHEBI:30011"/>
        <dbReference type="EC" id="3.5.1.44"/>
    </reaction>
</comment>
<dbReference type="InterPro" id="IPR000673">
    <property type="entry name" value="Sig_transdc_resp-reg_Me-estase"/>
</dbReference>
<dbReference type="InterPro" id="IPR011006">
    <property type="entry name" value="CheY-like_superfamily"/>
</dbReference>
<dbReference type="SMART" id="SM00448">
    <property type="entry name" value="REC"/>
    <property type="match status" value="1"/>
</dbReference>
<sequence>MGQTRGSGKIRVLIIDDSATVRQTLSAILSSDPEIEVMGSAADPFAAVRRIAEEAPDVITLDVEMPRMDGITFLRKLMSQHPIPVVMCSSLVEEGSETLMQALEAGAVDIIVKPRVDTRQMLLEAQVLICDTVKAAARARPRATERKAAAPARTLRPEPKLNADVMMPAPSGHAMAKTTEKIICVGASTGGTEALREVLEQLPADSPGIVIVQHMPESFTAAFARRLDSLCEVAVREAKDGDTVLRGQVLIAPGNRHTLLQRSGARYFVTVKDGPLVSRHRPSVDVLFRSAAHCAGANAVGIIMTGMGDDGANGLLEMRNAGAFTIAQDEDSCVVFGMPKEAINRGAAEKIVALSAIAREILRYGGRAHVA</sequence>
<evidence type="ECO:0000256" key="3">
    <source>
        <dbReference type="ARBA" id="ARBA00022801"/>
    </source>
</evidence>
<dbReference type="CDD" id="cd16432">
    <property type="entry name" value="CheB_Rec"/>
    <property type="match status" value="1"/>
</dbReference>
<feature type="active site" evidence="5 6">
    <location>
        <position position="310"/>
    </location>
</feature>
<evidence type="ECO:0000259" key="8">
    <source>
        <dbReference type="PROSITE" id="PS50110"/>
    </source>
</evidence>
<evidence type="ECO:0000313" key="11">
    <source>
        <dbReference type="Proteomes" id="UP000283458"/>
    </source>
</evidence>
<proteinExistence type="inferred from homology"/>
<keyword evidence="5 7" id="KW-0597">Phosphoprotein</keyword>
<keyword evidence="11" id="KW-1185">Reference proteome</keyword>
<evidence type="ECO:0000313" key="10">
    <source>
        <dbReference type="EMBL" id="RJF79529.1"/>
    </source>
</evidence>